<name>A0A915A1K4_PARUN</name>
<dbReference type="Proteomes" id="UP000887569">
    <property type="component" value="Unplaced"/>
</dbReference>
<dbReference type="WBParaSite" id="PgB46_g001_t01">
    <property type="protein sequence ID" value="PgB46_g001_t01"/>
    <property type="gene ID" value="PgB46_g001"/>
</dbReference>
<keyword evidence="1" id="KW-1185">Reference proteome</keyword>
<reference evidence="2" key="1">
    <citation type="submission" date="2022-11" db="UniProtKB">
        <authorList>
            <consortium name="WormBaseParasite"/>
        </authorList>
    </citation>
    <scope>IDENTIFICATION</scope>
</reference>
<protein>
    <submittedName>
        <fullName evidence="2">Uncharacterized protein</fullName>
    </submittedName>
</protein>
<evidence type="ECO:0000313" key="2">
    <source>
        <dbReference type="WBParaSite" id="PgB46_g001_t01"/>
    </source>
</evidence>
<evidence type="ECO:0000313" key="1">
    <source>
        <dbReference type="Proteomes" id="UP000887569"/>
    </source>
</evidence>
<organism evidence="1 2">
    <name type="scientific">Parascaris univalens</name>
    <name type="common">Nematode worm</name>
    <dbReference type="NCBI Taxonomy" id="6257"/>
    <lineage>
        <taxon>Eukaryota</taxon>
        <taxon>Metazoa</taxon>
        <taxon>Ecdysozoa</taxon>
        <taxon>Nematoda</taxon>
        <taxon>Chromadorea</taxon>
        <taxon>Rhabditida</taxon>
        <taxon>Spirurina</taxon>
        <taxon>Ascaridomorpha</taxon>
        <taxon>Ascaridoidea</taxon>
        <taxon>Ascarididae</taxon>
        <taxon>Parascaris</taxon>
    </lineage>
</organism>
<accession>A0A915A1K4</accession>
<dbReference type="AlphaFoldDB" id="A0A915A1K4"/>
<sequence length="223" mass="24777">MASVTMDRRRSDRGVLAAGTSNEKLQWDHKGTLRALAENGQGGGARTIRESSRSKDSIVGPTRLVAVAAGKSGWVDILCRNRTKLEFSYFLLACCSFGTEDSSGIFAVSSMLYTRLELVDSWEDFVVRLIEIVGAKVIRYEYTVRFFKAARKLSGALGRSGSACPTIRAMTVRNAFVTDTEQDIRRLEDTDPFGLDSLFAEFYGRKNFSSDESERKPNQTVDV</sequence>
<proteinExistence type="predicted"/>